<dbReference type="EMBL" id="JACEEZ010004111">
    <property type="protein sequence ID" value="KAG0726641.1"/>
    <property type="molecule type" value="Genomic_DNA"/>
</dbReference>
<dbReference type="AlphaFoldDB" id="A0A8J4YMP6"/>
<feature type="region of interest" description="Disordered" evidence="1">
    <location>
        <begin position="72"/>
        <end position="92"/>
    </location>
</feature>
<evidence type="ECO:0000313" key="2">
    <source>
        <dbReference type="EMBL" id="KAG0726641.1"/>
    </source>
</evidence>
<name>A0A8J4YMP6_CHIOP</name>
<sequence>MLKPQQDAGGTPSRNPGVETCIGLMQKLWATESMVRPPAKSLKSNQTKELLGKRDLQDQQFMHLFADEDLTDGHLEPTPNHGGPFMLKHVRP</sequence>
<gene>
    <name evidence="2" type="ORF">GWK47_036125</name>
</gene>
<dbReference type="Proteomes" id="UP000770661">
    <property type="component" value="Unassembled WGS sequence"/>
</dbReference>
<reference evidence="2" key="1">
    <citation type="submission" date="2020-07" db="EMBL/GenBank/DDBJ databases">
        <title>The High-quality genome of the commercially important snow crab, Chionoecetes opilio.</title>
        <authorList>
            <person name="Jeong J.-H."/>
            <person name="Ryu S."/>
        </authorList>
    </citation>
    <scope>NUCLEOTIDE SEQUENCE</scope>
    <source>
        <strain evidence="2">MADBK_172401_WGS</strain>
        <tissue evidence="2">Digestive gland</tissue>
    </source>
</reference>
<feature type="region of interest" description="Disordered" evidence="1">
    <location>
        <begin position="36"/>
        <end position="55"/>
    </location>
</feature>
<evidence type="ECO:0000256" key="1">
    <source>
        <dbReference type="SAM" id="MobiDB-lite"/>
    </source>
</evidence>
<proteinExistence type="predicted"/>
<protein>
    <submittedName>
        <fullName evidence="2">Uncharacterized protein</fullName>
    </submittedName>
</protein>
<evidence type="ECO:0000313" key="3">
    <source>
        <dbReference type="Proteomes" id="UP000770661"/>
    </source>
</evidence>
<accession>A0A8J4YMP6</accession>
<comment type="caution">
    <text evidence="2">The sequence shown here is derived from an EMBL/GenBank/DDBJ whole genome shotgun (WGS) entry which is preliminary data.</text>
</comment>
<keyword evidence="3" id="KW-1185">Reference proteome</keyword>
<organism evidence="2 3">
    <name type="scientific">Chionoecetes opilio</name>
    <name type="common">Atlantic snow crab</name>
    <name type="synonym">Cancer opilio</name>
    <dbReference type="NCBI Taxonomy" id="41210"/>
    <lineage>
        <taxon>Eukaryota</taxon>
        <taxon>Metazoa</taxon>
        <taxon>Ecdysozoa</taxon>
        <taxon>Arthropoda</taxon>
        <taxon>Crustacea</taxon>
        <taxon>Multicrustacea</taxon>
        <taxon>Malacostraca</taxon>
        <taxon>Eumalacostraca</taxon>
        <taxon>Eucarida</taxon>
        <taxon>Decapoda</taxon>
        <taxon>Pleocyemata</taxon>
        <taxon>Brachyura</taxon>
        <taxon>Eubrachyura</taxon>
        <taxon>Majoidea</taxon>
        <taxon>Majidae</taxon>
        <taxon>Chionoecetes</taxon>
    </lineage>
</organism>